<dbReference type="Proteomes" id="UP000677244">
    <property type="component" value="Unassembled WGS sequence"/>
</dbReference>
<evidence type="ECO:0000313" key="6">
    <source>
        <dbReference type="EMBL" id="MBO9199913.1"/>
    </source>
</evidence>
<feature type="transmembrane region" description="Helical" evidence="5">
    <location>
        <begin position="7"/>
        <end position="34"/>
    </location>
</feature>
<evidence type="ECO:0000256" key="5">
    <source>
        <dbReference type="RuleBase" id="RU363041"/>
    </source>
</evidence>
<dbReference type="InterPro" id="IPR002781">
    <property type="entry name" value="TM_pro_TauE-like"/>
</dbReference>
<dbReference type="PANTHER" id="PTHR43701:SF2">
    <property type="entry name" value="MEMBRANE TRANSPORTER PROTEIN YJNA-RELATED"/>
    <property type="match status" value="1"/>
</dbReference>
<feature type="transmembrane region" description="Helical" evidence="5">
    <location>
        <begin position="40"/>
        <end position="59"/>
    </location>
</feature>
<gene>
    <name evidence="6" type="ORF">J7I42_06530</name>
</gene>
<feature type="transmembrane region" description="Helical" evidence="5">
    <location>
        <begin position="110"/>
        <end position="131"/>
    </location>
</feature>
<proteinExistence type="inferred from homology"/>
<accession>A0ABS3YPU4</accession>
<keyword evidence="3 5" id="KW-1133">Transmembrane helix</keyword>
<comment type="similarity">
    <text evidence="5">Belongs to the 4-toluene sulfonate uptake permease (TSUP) (TC 2.A.102) family.</text>
</comment>
<protein>
    <recommendedName>
        <fullName evidence="5">Probable membrane transporter protein</fullName>
    </recommendedName>
</protein>
<dbReference type="EMBL" id="JAGHKO010000001">
    <property type="protein sequence ID" value="MBO9199913.1"/>
    <property type="molecule type" value="Genomic_DNA"/>
</dbReference>
<feature type="transmembrane region" description="Helical" evidence="5">
    <location>
        <begin position="214"/>
        <end position="232"/>
    </location>
</feature>
<keyword evidence="7" id="KW-1185">Reference proteome</keyword>
<name>A0ABS3YPU4_9BACT</name>
<feature type="transmembrane region" description="Helical" evidence="5">
    <location>
        <begin position="244"/>
        <end position="263"/>
    </location>
</feature>
<evidence type="ECO:0000256" key="1">
    <source>
        <dbReference type="ARBA" id="ARBA00004141"/>
    </source>
</evidence>
<evidence type="ECO:0000256" key="3">
    <source>
        <dbReference type="ARBA" id="ARBA00022989"/>
    </source>
</evidence>
<evidence type="ECO:0000256" key="2">
    <source>
        <dbReference type="ARBA" id="ARBA00022692"/>
    </source>
</evidence>
<keyword evidence="2 5" id="KW-0812">Transmembrane</keyword>
<comment type="caution">
    <text evidence="6">The sequence shown here is derived from an EMBL/GenBank/DDBJ whole genome shotgun (WGS) entry which is preliminary data.</text>
</comment>
<evidence type="ECO:0000313" key="7">
    <source>
        <dbReference type="Proteomes" id="UP000677244"/>
    </source>
</evidence>
<sequence length="264" mass="28223">MEIAGYLAAVLIGVSLGLIGGGGSILTVPVFVYLLHVHPVLATTYSLFVVGSCSLVGSVRSYYKKLIDFQVVLYFGLPSLLSVFVVRRFLLPEIPDHLFTLGELVVDKGVFLMVLFALLMLAAAISMINAGRQSNSSVVHKKRKSGLLVQGLLVGAVTGLLGAGGGFLIIPSLVLISRLPMKIAVGTSLTIMAISSFFGFFSTLAHYTINWSQLLLFTAIAVLGIFVGTAFSDKIPGQALKKGFGWFVLAIGLFILVRELCFFS</sequence>
<dbReference type="Pfam" id="PF01925">
    <property type="entry name" value="TauE"/>
    <property type="match status" value="1"/>
</dbReference>
<keyword evidence="5" id="KW-1003">Cell membrane</keyword>
<feature type="transmembrane region" description="Helical" evidence="5">
    <location>
        <begin position="183"/>
        <end position="207"/>
    </location>
</feature>
<organism evidence="6 7">
    <name type="scientific">Niastella soli</name>
    <dbReference type="NCBI Taxonomy" id="2821487"/>
    <lineage>
        <taxon>Bacteria</taxon>
        <taxon>Pseudomonadati</taxon>
        <taxon>Bacteroidota</taxon>
        <taxon>Chitinophagia</taxon>
        <taxon>Chitinophagales</taxon>
        <taxon>Chitinophagaceae</taxon>
        <taxon>Niastella</taxon>
    </lineage>
</organism>
<keyword evidence="4 5" id="KW-0472">Membrane</keyword>
<dbReference type="InterPro" id="IPR051598">
    <property type="entry name" value="TSUP/Inactive_protease-like"/>
</dbReference>
<dbReference type="PANTHER" id="PTHR43701">
    <property type="entry name" value="MEMBRANE TRANSPORTER PROTEIN MJ0441-RELATED"/>
    <property type="match status" value="1"/>
</dbReference>
<comment type="subcellular location">
    <subcellularLocation>
        <location evidence="5">Cell membrane</location>
        <topology evidence="5">Multi-pass membrane protein</topology>
    </subcellularLocation>
    <subcellularLocation>
        <location evidence="1">Membrane</location>
        <topology evidence="1">Multi-pass membrane protein</topology>
    </subcellularLocation>
</comment>
<feature type="transmembrane region" description="Helical" evidence="5">
    <location>
        <begin position="71"/>
        <end position="90"/>
    </location>
</feature>
<feature type="transmembrane region" description="Helical" evidence="5">
    <location>
        <begin position="152"/>
        <end position="177"/>
    </location>
</feature>
<evidence type="ECO:0000256" key="4">
    <source>
        <dbReference type="ARBA" id="ARBA00023136"/>
    </source>
</evidence>
<reference evidence="6 7" key="1">
    <citation type="submission" date="2021-03" db="EMBL/GenBank/DDBJ databases">
        <title>Assistant Professor.</title>
        <authorList>
            <person name="Huq M.A."/>
        </authorList>
    </citation>
    <scope>NUCLEOTIDE SEQUENCE [LARGE SCALE GENOMIC DNA]</scope>
    <source>
        <strain evidence="6 7">MAH-29</strain>
    </source>
</reference>
<dbReference type="RefSeq" id="WP_209137966.1">
    <property type="nucleotide sequence ID" value="NZ_JAGHKO010000001.1"/>
</dbReference>